<dbReference type="Gene3D" id="3.60.21.10">
    <property type="match status" value="2"/>
</dbReference>
<dbReference type="Pfam" id="PF14008">
    <property type="entry name" value="Metallophos_C"/>
    <property type="match status" value="1"/>
</dbReference>
<evidence type="ECO:0000256" key="3">
    <source>
        <dbReference type="ARBA" id="ARBA00023180"/>
    </source>
</evidence>
<dbReference type="InterPro" id="IPR025733">
    <property type="entry name" value="PAPs_C"/>
</dbReference>
<dbReference type="Proteomes" id="UP001465755">
    <property type="component" value="Unassembled WGS sequence"/>
</dbReference>
<dbReference type="Gene3D" id="2.60.40.380">
    <property type="entry name" value="Purple acid phosphatase-like, N-terminal"/>
    <property type="match status" value="1"/>
</dbReference>
<feature type="chain" id="PRO_5043109431" description="Purple acid phosphatase" evidence="4">
    <location>
        <begin position="20"/>
        <end position="460"/>
    </location>
</feature>
<dbReference type="GO" id="GO:0046872">
    <property type="term" value="F:metal ion binding"/>
    <property type="evidence" value="ECO:0007669"/>
    <property type="project" value="InterPro"/>
</dbReference>
<dbReference type="InterPro" id="IPR008963">
    <property type="entry name" value="Purple_acid_Pase-like_N"/>
</dbReference>
<evidence type="ECO:0000259" key="7">
    <source>
        <dbReference type="Pfam" id="PF16656"/>
    </source>
</evidence>
<dbReference type="PANTHER" id="PTHR45867">
    <property type="entry name" value="PURPLE ACID PHOSPHATASE"/>
    <property type="match status" value="1"/>
</dbReference>
<evidence type="ECO:0000256" key="2">
    <source>
        <dbReference type="ARBA" id="ARBA00022729"/>
    </source>
</evidence>
<feature type="domain" description="Calcineurin-like phosphoesterase" evidence="5">
    <location>
        <begin position="153"/>
        <end position="323"/>
    </location>
</feature>
<keyword evidence="4" id="KW-0378">Hydrolase</keyword>
<dbReference type="SUPFAM" id="SSF56300">
    <property type="entry name" value="Metallo-dependent phosphatases"/>
    <property type="match status" value="1"/>
</dbReference>
<comment type="caution">
    <text evidence="8">The sequence shown here is derived from an EMBL/GenBank/DDBJ whole genome shotgun (WGS) entry which is preliminary data.</text>
</comment>
<dbReference type="EC" id="3.1.3.2" evidence="4"/>
<comment type="catalytic activity">
    <reaction evidence="4">
        <text>a phosphate monoester + H2O = an alcohol + phosphate</text>
        <dbReference type="Rhea" id="RHEA:15017"/>
        <dbReference type="ChEBI" id="CHEBI:15377"/>
        <dbReference type="ChEBI" id="CHEBI:30879"/>
        <dbReference type="ChEBI" id="CHEBI:43474"/>
        <dbReference type="ChEBI" id="CHEBI:67140"/>
        <dbReference type="EC" id="3.1.3.2"/>
    </reaction>
</comment>
<dbReference type="GO" id="GO:0003993">
    <property type="term" value="F:acid phosphatase activity"/>
    <property type="evidence" value="ECO:0007669"/>
    <property type="project" value="UniProtKB-EC"/>
</dbReference>
<organism evidence="8 9">
    <name type="scientific">Symbiochloris irregularis</name>
    <dbReference type="NCBI Taxonomy" id="706552"/>
    <lineage>
        <taxon>Eukaryota</taxon>
        <taxon>Viridiplantae</taxon>
        <taxon>Chlorophyta</taxon>
        <taxon>core chlorophytes</taxon>
        <taxon>Trebouxiophyceae</taxon>
        <taxon>Trebouxiales</taxon>
        <taxon>Trebouxiaceae</taxon>
        <taxon>Symbiochloris</taxon>
    </lineage>
</organism>
<keyword evidence="2 4" id="KW-0732">Signal</keyword>
<protein>
    <recommendedName>
        <fullName evidence="4">Purple acid phosphatase</fullName>
        <ecNumber evidence="4">3.1.3.2</ecNumber>
    </recommendedName>
</protein>
<dbReference type="Pfam" id="PF16656">
    <property type="entry name" value="Pur_ac_phosph_N"/>
    <property type="match status" value="1"/>
</dbReference>
<dbReference type="InterPro" id="IPR041792">
    <property type="entry name" value="MPP_PAP"/>
</dbReference>
<keyword evidence="3" id="KW-0325">Glycoprotein</keyword>
<feature type="domain" description="Purple acid phosphatase N-terminal" evidence="7">
    <location>
        <begin position="33"/>
        <end position="140"/>
    </location>
</feature>
<accession>A0AAW1PJ68</accession>
<dbReference type="InterPro" id="IPR015914">
    <property type="entry name" value="PAPs_N"/>
</dbReference>
<evidence type="ECO:0000259" key="6">
    <source>
        <dbReference type="Pfam" id="PF14008"/>
    </source>
</evidence>
<proteinExistence type="inferred from homology"/>
<dbReference type="InterPro" id="IPR004843">
    <property type="entry name" value="Calcineurin-like_PHP"/>
</dbReference>
<gene>
    <name evidence="8" type="ORF">WJX73_005257</name>
</gene>
<reference evidence="8 9" key="1">
    <citation type="journal article" date="2024" name="Nat. Commun.">
        <title>Phylogenomics reveals the evolutionary origins of lichenization in chlorophyte algae.</title>
        <authorList>
            <person name="Puginier C."/>
            <person name="Libourel C."/>
            <person name="Otte J."/>
            <person name="Skaloud P."/>
            <person name="Haon M."/>
            <person name="Grisel S."/>
            <person name="Petersen M."/>
            <person name="Berrin J.G."/>
            <person name="Delaux P.M."/>
            <person name="Dal Grande F."/>
            <person name="Keller J."/>
        </authorList>
    </citation>
    <scope>NUCLEOTIDE SEQUENCE [LARGE SCALE GENOMIC DNA]</scope>
    <source>
        <strain evidence="8 9">SAG 2036</strain>
    </source>
</reference>
<evidence type="ECO:0000256" key="4">
    <source>
        <dbReference type="RuleBase" id="RU361203"/>
    </source>
</evidence>
<feature type="signal peptide" evidence="4">
    <location>
        <begin position="1"/>
        <end position="19"/>
    </location>
</feature>
<keyword evidence="9" id="KW-1185">Reference proteome</keyword>
<dbReference type="InterPro" id="IPR029052">
    <property type="entry name" value="Metallo-depent_PP-like"/>
</dbReference>
<evidence type="ECO:0000259" key="5">
    <source>
        <dbReference type="Pfam" id="PF00149"/>
    </source>
</evidence>
<evidence type="ECO:0000313" key="9">
    <source>
        <dbReference type="Proteomes" id="UP001465755"/>
    </source>
</evidence>
<dbReference type="PANTHER" id="PTHR45867:SF3">
    <property type="entry name" value="ACID PHOSPHATASE TYPE 7"/>
    <property type="match status" value="1"/>
</dbReference>
<evidence type="ECO:0000313" key="8">
    <source>
        <dbReference type="EMBL" id="KAK9808268.1"/>
    </source>
</evidence>
<name>A0AAW1PJ68_9CHLO</name>
<dbReference type="EMBL" id="JALJOQ010000025">
    <property type="protein sequence ID" value="KAK9808268.1"/>
    <property type="molecule type" value="Genomic_DNA"/>
</dbReference>
<dbReference type="AlphaFoldDB" id="A0AAW1PJ68"/>
<feature type="domain" description="Purple acid phosphatase C-terminal" evidence="6">
    <location>
        <begin position="348"/>
        <end position="425"/>
    </location>
</feature>
<dbReference type="Pfam" id="PF00149">
    <property type="entry name" value="Metallophos"/>
    <property type="match status" value="1"/>
</dbReference>
<dbReference type="SUPFAM" id="SSF49363">
    <property type="entry name" value="Purple acid phosphatase, N-terminal domain"/>
    <property type="match status" value="1"/>
</dbReference>
<sequence length="460" mass="51487">MFHPLLTSLWLLSCAATHAATLYAPESPGVPVQQVHLGLGEDEDITVSWSTPVGIFASSCVQYAPFAATPLNARDREILSQDVYSFSLSSCGHSEMFVDGGTAKRAQVLHRTKLTNLQPGFSYAYQCGGPEGWSETFTFTARRNLEQLAHDALRLLVFGDMGLENAQAWPDIQADAGSSFYDAALSPGDFAYDFRDEDGRRGDEFMMSLQPLAATLPFVVSPGNHECHYNFSHYKKRFAMPNVQQTENLYFSFDMGPAHIISYNTERCDAEHEASRKGIPSACPLDAHLCSAAPTANEMTFPVEDLFFTYGVDLAVYGHIHDYEHFYPVYDRKVFGDGNRLRHVNPLATVHVTSGAPGNVEMVKGNLDPPRGPCNSSTPWCAFQSGYYPRNGQNADYSFSKVFVHNASHLHWVQWSSTLQQVVDEFWIEQHSHGGFREKLDRRKARRKLVERGLLDYTDL</sequence>
<dbReference type="CDD" id="cd00839">
    <property type="entry name" value="MPP_PAPs"/>
    <property type="match status" value="1"/>
</dbReference>
<comment type="similarity">
    <text evidence="1 4">Belongs to the metallophosphoesterase superfamily. Purple acid phosphatase family.</text>
</comment>
<evidence type="ECO:0000256" key="1">
    <source>
        <dbReference type="ARBA" id="ARBA00008723"/>
    </source>
</evidence>